<comment type="caution">
    <text evidence="10">The sequence shown here is derived from an EMBL/GenBank/DDBJ whole genome shotgun (WGS) entry which is preliminary data.</text>
</comment>
<evidence type="ECO:0000256" key="1">
    <source>
        <dbReference type="ARBA" id="ARBA00012513"/>
    </source>
</evidence>
<keyword evidence="2" id="KW-0723">Serine/threonine-protein kinase</keyword>
<keyword evidence="3" id="KW-0808">Transferase</keyword>
<dbReference type="Proteomes" id="UP000623129">
    <property type="component" value="Unassembled WGS sequence"/>
</dbReference>
<evidence type="ECO:0000313" key="11">
    <source>
        <dbReference type="Proteomes" id="UP000623129"/>
    </source>
</evidence>
<dbReference type="AlphaFoldDB" id="A0A833QGN7"/>
<evidence type="ECO:0000313" key="10">
    <source>
        <dbReference type="EMBL" id="KAF3320602.1"/>
    </source>
</evidence>
<dbReference type="InterPro" id="IPR008271">
    <property type="entry name" value="Ser/Thr_kinase_AS"/>
</dbReference>
<dbReference type="InterPro" id="IPR000719">
    <property type="entry name" value="Prot_kinase_dom"/>
</dbReference>
<evidence type="ECO:0000256" key="7">
    <source>
        <dbReference type="ARBA" id="ARBA00047899"/>
    </source>
</evidence>
<evidence type="ECO:0000256" key="8">
    <source>
        <dbReference type="ARBA" id="ARBA00048679"/>
    </source>
</evidence>
<feature type="domain" description="Protein kinase" evidence="9">
    <location>
        <begin position="1"/>
        <end position="159"/>
    </location>
</feature>
<dbReference type="Pfam" id="PF00069">
    <property type="entry name" value="Pkinase"/>
    <property type="match status" value="1"/>
</dbReference>
<evidence type="ECO:0000256" key="6">
    <source>
        <dbReference type="ARBA" id="ARBA00022840"/>
    </source>
</evidence>
<evidence type="ECO:0000259" key="9">
    <source>
        <dbReference type="PROSITE" id="PS50011"/>
    </source>
</evidence>
<proteinExistence type="predicted"/>
<keyword evidence="6" id="KW-0067">ATP-binding</keyword>
<dbReference type="OrthoDB" id="187462at2759"/>
<name>A0A833QGN7_9POAL</name>
<dbReference type="SMART" id="SM00220">
    <property type="entry name" value="S_TKc"/>
    <property type="match status" value="1"/>
</dbReference>
<dbReference type="EMBL" id="SWLB01000029">
    <property type="protein sequence ID" value="KAF3320602.1"/>
    <property type="molecule type" value="Genomic_DNA"/>
</dbReference>
<dbReference type="EC" id="2.7.11.1" evidence="1"/>
<dbReference type="PROSITE" id="PS00108">
    <property type="entry name" value="PROTEIN_KINASE_ST"/>
    <property type="match status" value="1"/>
</dbReference>
<dbReference type="GO" id="GO:0005524">
    <property type="term" value="F:ATP binding"/>
    <property type="evidence" value="ECO:0007669"/>
    <property type="project" value="UniProtKB-KW"/>
</dbReference>
<organism evidence="10 11">
    <name type="scientific">Carex littledalei</name>
    <dbReference type="NCBI Taxonomy" id="544730"/>
    <lineage>
        <taxon>Eukaryota</taxon>
        <taxon>Viridiplantae</taxon>
        <taxon>Streptophyta</taxon>
        <taxon>Embryophyta</taxon>
        <taxon>Tracheophyta</taxon>
        <taxon>Spermatophyta</taxon>
        <taxon>Magnoliopsida</taxon>
        <taxon>Liliopsida</taxon>
        <taxon>Poales</taxon>
        <taxon>Cyperaceae</taxon>
        <taxon>Cyperoideae</taxon>
        <taxon>Cariceae</taxon>
        <taxon>Carex</taxon>
        <taxon>Carex subgen. Euthyceras</taxon>
    </lineage>
</organism>
<keyword evidence="5 10" id="KW-0418">Kinase</keyword>
<evidence type="ECO:0000256" key="3">
    <source>
        <dbReference type="ARBA" id="ARBA00022679"/>
    </source>
</evidence>
<comment type="catalytic activity">
    <reaction evidence="7">
        <text>L-threonyl-[protein] + ATP = O-phospho-L-threonyl-[protein] + ADP + H(+)</text>
        <dbReference type="Rhea" id="RHEA:46608"/>
        <dbReference type="Rhea" id="RHEA-COMP:11060"/>
        <dbReference type="Rhea" id="RHEA-COMP:11605"/>
        <dbReference type="ChEBI" id="CHEBI:15378"/>
        <dbReference type="ChEBI" id="CHEBI:30013"/>
        <dbReference type="ChEBI" id="CHEBI:30616"/>
        <dbReference type="ChEBI" id="CHEBI:61977"/>
        <dbReference type="ChEBI" id="CHEBI:456216"/>
        <dbReference type="EC" id="2.7.11.1"/>
    </reaction>
</comment>
<dbReference type="Gene3D" id="1.10.510.10">
    <property type="entry name" value="Transferase(Phosphotransferase) domain 1"/>
    <property type="match status" value="1"/>
</dbReference>
<evidence type="ECO:0000256" key="5">
    <source>
        <dbReference type="ARBA" id="ARBA00022777"/>
    </source>
</evidence>
<gene>
    <name evidence="10" type="ORF">FCM35_KLT15298</name>
</gene>
<evidence type="ECO:0000256" key="4">
    <source>
        <dbReference type="ARBA" id="ARBA00022741"/>
    </source>
</evidence>
<dbReference type="InterPro" id="IPR011009">
    <property type="entry name" value="Kinase-like_dom_sf"/>
</dbReference>
<keyword evidence="11" id="KW-1185">Reference proteome</keyword>
<dbReference type="PANTHER" id="PTHR27006:SF606">
    <property type="entry name" value="INTERLEUKIN-1 RECEPTOR-ASSOCIATED KINASE 4"/>
    <property type="match status" value="1"/>
</dbReference>
<keyword evidence="10" id="KW-0675">Receptor</keyword>
<dbReference type="FunFam" id="1.10.510.10:FF:001023">
    <property type="entry name" value="Os07g0541700 protein"/>
    <property type="match status" value="1"/>
</dbReference>
<keyword evidence="4" id="KW-0547">Nucleotide-binding</keyword>
<dbReference type="SUPFAM" id="SSF56112">
    <property type="entry name" value="Protein kinase-like (PK-like)"/>
    <property type="match status" value="1"/>
</dbReference>
<accession>A0A833QGN7</accession>
<protein>
    <recommendedName>
        <fullName evidence="1">non-specific serine/threonine protein kinase</fullName>
        <ecNumber evidence="1">2.7.11.1</ecNumber>
    </recommendedName>
</protein>
<reference evidence="10" key="1">
    <citation type="submission" date="2020-01" db="EMBL/GenBank/DDBJ databases">
        <title>Genome sequence of Kobresia littledalei, the first chromosome-level genome in the family Cyperaceae.</title>
        <authorList>
            <person name="Qu G."/>
        </authorList>
    </citation>
    <scope>NUCLEOTIDE SEQUENCE</scope>
    <source>
        <strain evidence="10">C.B.Clarke</strain>
        <tissue evidence="10">Leaf</tissue>
    </source>
</reference>
<dbReference type="GO" id="GO:0004674">
    <property type="term" value="F:protein serine/threonine kinase activity"/>
    <property type="evidence" value="ECO:0007669"/>
    <property type="project" value="UniProtKB-KW"/>
</dbReference>
<comment type="catalytic activity">
    <reaction evidence="8">
        <text>L-seryl-[protein] + ATP = O-phospho-L-seryl-[protein] + ADP + H(+)</text>
        <dbReference type="Rhea" id="RHEA:17989"/>
        <dbReference type="Rhea" id="RHEA-COMP:9863"/>
        <dbReference type="Rhea" id="RHEA-COMP:11604"/>
        <dbReference type="ChEBI" id="CHEBI:15378"/>
        <dbReference type="ChEBI" id="CHEBI:29999"/>
        <dbReference type="ChEBI" id="CHEBI:30616"/>
        <dbReference type="ChEBI" id="CHEBI:83421"/>
        <dbReference type="ChEBI" id="CHEBI:456216"/>
        <dbReference type="EC" id="2.7.11.1"/>
    </reaction>
</comment>
<dbReference type="PANTHER" id="PTHR27006">
    <property type="entry name" value="PROMASTIGOTE SURFACE ANTIGEN PROTEIN PSA"/>
    <property type="match status" value="1"/>
</dbReference>
<evidence type="ECO:0000256" key="2">
    <source>
        <dbReference type="ARBA" id="ARBA00022527"/>
    </source>
</evidence>
<dbReference type="PROSITE" id="PS50011">
    <property type="entry name" value="PROTEIN_KINASE_DOM"/>
    <property type="match status" value="1"/>
</dbReference>
<sequence>MILAVYFFCVFRARITPENADPQKSEQLDWRKRYQIIEGIARGLLYLHEESRIKIIHRDLKTSNILLDENMLPKISDFGLAKLFDLDKSRTTSSRIVGTNGYIAPECLMSGSVSAKSDIFSYGIIVLEILTGRSISDFHGSGSAPNLTSFVRNEPKLNK</sequence>